<evidence type="ECO:0000256" key="4">
    <source>
        <dbReference type="ARBA" id="ARBA00022618"/>
    </source>
</evidence>
<dbReference type="SUPFAM" id="SSF47576">
    <property type="entry name" value="Calponin-homology domain, CH-domain"/>
    <property type="match status" value="1"/>
</dbReference>
<dbReference type="SUPFAM" id="SSF140612">
    <property type="entry name" value="EB1 dimerisation domain-like"/>
    <property type="match status" value="1"/>
</dbReference>
<dbReference type="Gene3D" id="1.20.5.1430">
    <property type="match status" value="1"/>
</dbReference>
<evidence type="ECO:0000256" key="8">
    <source>
        <dbReference type="ARBA" id="ARBA00023306"/>
    </source>
</evidence>
<dbReference type="Gene3D" id="1.10.418.10">
    <property type="entry name" value="Calponin-like domain"/>
    <property type="match status" value="1"/>
</dbReference>
<name>A0A0D2M4N9_9CHLO</name>
<evidence type="ECO:0000256" key="1">
    <source>
        <dbReference type="ARBA" id="ARBA00004245"/>
    </source>
</evidence>
<feature type="compositionally biased region" description="Low complexity" evidence="10">
    <location>
        <begin position="273"/>
        <end position="287"/>
    </location>
</feature>
<sequence>MDALHPGAVPMKKVDYNAKNEYEYINNYKVLQEVFTKQGIEKHVEVSKLIKGRPLDNMEFMQWLKTYFDQQTGGRGINDYDGAARRALCKTGDVRGSGAASALVSRTTAGTTPTAPSPAASATPHHGAASYAGRLPGGGTGAGAAAAAAVGGAQPPGKRAPSQKLFTAGSGSLKAAASGGGGGGGVRSRGPSDDGAVEQLHAEVATWRLTADTATKEKDFYWSKLRAIELLCNTCPDVAVLRVVEDILYAPSQEEGERLLGEAMADLEAQGLAAPAPAAPEDAAAEGASGGDGGAEGAEGQGGDALAVAAQEVGCAS</sequence>
<dbReference type="PROSITE" id="PS50021">
    <property type="entry name" value="CH"/>
    <property type="match status" value="1"/>
</dbReference>
<feature type="compositionally biased region" description="Gly residues" evidence="10">
    <location>
        <begin position="178"/>
        <end position="187"/>
    </location>
</feature>
<dbReference type="Pfam" id="PF03271">
    <property type="entry name" value="EB1"/>
    <property type="match status" value="1"/>
</dbReference>
<keyword evidence="3" id="KW-0963">Cytoplasm</keyword>
<dbReference type="KEGG" id="mng:MNEG_9452"/>
<dbReference type="InterPro" id="IPR001715">
    <property type="entry name" value="CH_dom"/>
</dbReference>
<dbReference type="GO" id="GO:0051301">
    <property type="term" value="P:cell division"/>
    <property type="evidence" value="ECO:0007669"/>
    <property type="project" value="UniProtKB-KW"/>
</dbReference>
<feature type="region of interest" description="Disordered" evidence="10">
    <location>
        <begin position="171"/>
        <end position="195"/>
    </location>
</feature>
<dbReference type="Proteomes" id="UP000054498">
    <property type="component" value="Unassembled WGS sequence"/>
</dbReference>
<dbReference type="PANTHER" id="PTHR10623">
    <property type="entry name" value="MICROTUBULE-ASSOCIATED PROTEIN RP/EB FAMILY MEMBER"/>
    <property type="match status" value="1"/>
</dbReference>
<reference evidence="13 14" key="1">
    <citation type="journal article" date="2013" name="BMC Genomics">
        <title>Reconstruction of the lipid metabolism for the microalga Monoraphidium neglectum from its genome sequence reveals characteristics suitable for biofuel production.</title>
        <authorList>
            <person name="Bogen C."/>
            <person name="Al-Dilaimi A."/>
            <person name="Albersmeier A."/>
            <person name="Wichmann J."/>
            <person name="Grundmann M."/>
            <person name="Rupp O."/>
            <person name="Lauersen K.J."/>
            <person name="Blifernez-Klassen O."/>
            <person name="Kalinowski J."/>
            <person name="Goesmann A."/>
            <person name="Mussgnug J.H."/>
            <person name="Kruse O."/>
        </authorList>
    </citation>
    <scope>NUCLEOTIDE SEQUENCE [LARGE SCALE GENOMIC DNA]</scope>
    <source>
        <strain evidence="13 14">SAG 48.87</strain>
    </source>
</reference>
<dbReference type="GO" id="GO:0005874">
    <property type="term" value="C:microtubule"/>
    <property type="evidence" value="ECO:0007669"/>
    <property type="project" value="UniProtKB-KW"/>
</dbReference>
<evidence type="ECO:0000256" key="2">
    <source>
        <dbReference type="ARBA" id="ARBA00010729"/>
    </source>
</evidence>
<evidence type="ECO:0000313" key="13">
    <source>
        <dbReference type="EMBL" id="KIY98509.1"/>
    </source>
</evidence>
<keyword evidence="8" id="KW-0131">Cell cycle</keyword>
<dbReference type="OrthoDB" id="2119228at2759"/>
<comment type="similarity">
    <text evidence="2">Belongs to the MAPRE family.</text>
</comment>
<evidence type="ECO:0000313" key="14">
    <source>
        <dbReference type="Proteomes" id="UP000054498"/>
    </source>
</evidence>
<dbReference type="STRING" id="145388.A0A0D2M4N9"/>
<evidence type="ECO:0000259" key="12">
    <source>
        <dbReference type="PROSITE" id="PS51230"/>
    </source>
</evidence>
<dbReference type="InterPro" id="IPR027328">
    <property type="entry name" value="MAPRE"/>
</dbReference>
<organism evidence="13 14">
    <name type="scientific">Monoraphidium neglectum</name>
    <dbReference type="NCBI Taxonomy" id="145388"/>
    <lineage>
        <taxon>Eukaryota</taxon>
        <taxon>Viridiplantae</taxon>
        <taxon>Chlorophyta</taxon>
        <taxon>core chlorophytes</taxon>
        <taxon>Chlorophyceae</taxon>
        <taxon>CS clade</taxon>
        <taxon>Sphaeropleales</taxon>
        <taxon>Selenastraceae</taxon>
        <taxon>Monoraphidium</taxon>
    </lineage>
</organism>
<evidence type="ECO:0000256" key="9">
    <source>
        <dbReference type="PROSITE-ProRule" id="PRU00576"/>
    </source>
</evidence>
<dbReference type="PROSITE" id="PS51230">
    <property type="entry name" value="EB1_C"/>
    <property type="match status" value="1"/>
</dbReference>
<keyword evidence="7" id="KW-0206">Cytoskeleton</keyword>
<keyword evidence="4" id="KW-0132">Cell division</keyword>
<comment type="subcellular location">
    <subcellularLocation>
        <location evidence="1">Cytoplasm</location>
        <location evidence="1">Cytoskeleton</location>
    </subcellularLocation>
</comment>
<evidence type="ECO:0000256" key="10">
    <source>
        <dbReference type="SAM" id="MobiDB-lite"/>
    </source>
</evidence>
<feature type="region of interest" description="Disordered" evidence="10">
    <location>
        <begin position="102"/>
        <end position="135"/>
    </location>
</feature>
<evidence type="ECO:0000256" key="3">
    <source>
        <dbReference type="ARBA" id="ARBA00022490"/>
    </source>
</evidence>
<dbReference type="EMBL" id="KK102161">
    <property type="protein sequence ID" value="KIY98509.1"/>
    <property type="molecule type" value="Genomic_DNA"/>
</dbReference>
<feature type="domain" description="Calponin-homology (CH)" evidence="11">
    <location>
        <begin position="1"/>
        <end position="69"/>
    </location>
</feature>
<dbReference type="InterPro" id="IPR036872">
    <property type="entry name" value="CH_dom_sf"/>
</dbReference>
<keyword evidence="5 9" id="KW-0493">Microtubule</keyword>
<dbReference type="InterPro" id="IPR036133">
    <property type="entry name" value="EB1_C_sf"/>
</dbReference>
<accession>A0A0D2M4N9</accession>
<feature type="domain" description="EB1 C-terminal" evidence="12">
    <location>
        <begin position="189"/>
        <end position="257"/>
    </location>
</feature>
<evidence type="ECO:0000256" key="6">
    <source>
        <dbReference type="ARBA" id="ARBA00022776"/>
    </source>
</evidence>
<dbReference type="AlphaFoldDB" id="A0A0D2M4N9"/>
<dbReference type="RefSeq" id="XP_013897529.1">
    <property type="nucleotide sequence ID" value="XM_014042075.1"/>
</dbReference>
<keyword evidence="14" id="KW-1185">Reference proteome</keyword>
<dbReference type="GO" id="GO:0008017">
    <property type="term" value="F:microtubule binding"/>
    <property type="evidence" value="ECO:0007669"/>
    <property type="project" value="InterPro"/>
</dbReference>
<proteinExistence type="inferred from homology"/>
<keyword evidence="6" id="KW-0498">Mitosis</keyword>
<evidence type="ECO:0000256" key="7">
    <source>
        <dbReference type="ARBA" id="ARBA00023212"/>
    </source>
</evidence>
<evidence type="ECO:0000256" key="5">
    <source>
        <dbReference type="ARBA" id="ARBA00022701"/>
    </source>
</evidence>
<gene>
    <name evidence="13" type="ORF">MNEG_9452</name>
</gene>
<feature type="compositionally biased region" description="Low complexity" evidence="10">
    <location>
        <begin position="107"/>
        <end position="134"/>
    </location>
</feature>
<dbReference type="InterPro" id="IPR004953">
    <property type="entry name" value="EB1_C"/>
</dbReference>
<feature type="compositionally biased region" description="Gly residues" evidence="10">
    <location>
        <begin position="288"/>
        <end position="303"/>
    </location>
</feature>
<evidence type="ECO:0000259" key="11">
    <source>
        <dbReference type="PROSITE" id="PS50021"/>
    </source>
</evidence>
<protein>
    <submittedName>
        <fullName evidence="13">Microtubule-associated protein RP/EB family member 1</fullName>
    </submittedName>
</protein>
<feature type="region of interest" description="Disordered" evidence="10">
    <location>
        <begin position="273"/>
        <end position="303"/>
    </location>
</feature>
<dbReference type="GeneID" id="25742327"/>